<organism evidence="1 2">
    <name type="scientific">Violaceomyces palustris</name>
    <dbReference type="NCBI Taxonomy" id="1673888"/>
    <lineage>
        <taxon>Eukaryota</taxon>
        <taxon>Fungi</taxon>
        <taxon>Dikarya</taxon>
        <taxon>Basidiomycota</taxon>
        <taxon>Ustilaginomycotina</taxon>
        <taxon>Ustilaginomycetes</taxon>
        <taxon>Violaceomycetales</taxon>
        <taxon>Violaceomycetaceae</taxon>
        <taxon>Violaceomyces</taxon>
    </lineage>
</organism>
<dbReference type="Proteomes" id="UP000245626">
    <property type="component" value="Unassembled WGS sequence"/>
</dbReference>
<evidence type="ECO:0000313" key="2">
    <source>
        <dbReference type="Proteomes" id="UP000245626"/>
    </source>
</evidence>
<gene>
    <name evidence="1" type="ORF">IE53DRAFT_387346</name>
</gene>
<accession>A0ACD0NX21</accession>
<keyword evidence="2" id="KW-1185">Reference proteome</keyword>
<reference evidence="1 2" key="1">
    <citation type="journal article" date="2018" name="Mol. Biol. Evol.">
        <title>Broad Genomic Sampling Reveals a Smut Pathogenic Ancestry of the Fungal Clade Ustilaginomycotina.</title>
        <authorList>
            <person name="Kijpornyongpan T."/>
            <person name="Mondo S.J."/>
            <person name="Barry K."/>
            <person name="Sandor L."/>
            <person name="Lee J."/>
            <person name="Lipzen A."/>
            <person name="Pangilinan J."/>
            <person name="LaButti K."/>
            <person name="Hainaut M."/>
            <person name="Henrissat B."/>
            <person name="Grigoriev I.V."/>
            <person name="Spatafora J.W."/>
            <person name="Aime M.C."/>
        </authorList>
    </citation>
    <scope>NUCLEOTIDE SEQUENCE [LARGE SCALE GENOMIC DNA]</scope>
    <source>
        <strain evidence="1 2">SA 807</strain>
    </source>
</reference>
<protein>
    <submittedName>
        <fullName evidence="1">Uncharacterized protein</fullName>
    </submittedName>
</protein>
<sequence length="71" mass="7998">MFVNPSFLLSPARMIPEETDPPQPSFSFQTCLLSPSQTRVGDSMTKHDSTSFFNPSSKRVGTRTRAGFWTR</sequence>
<proteinExistence type="predicted"/>
<dbReference type="EMBL" id="KZ819940">
    <property type="protein sequence ID" value="PWN50368.1"/>
    <property type="molecule type" value="Genomic_DNA"/>
</dbReference>
<name>A0ACD0NX21_9BASI</name>
<evidence type="ECO:0000313" key="1">
    <source>
        <dbReference type="EMBL" id="PWN50368.1"/>
    </source>
</evidence>